<reference evidence="1" key="1">
    <citation type="submission" date="2014-11" db="EMBL/GenBank/DDBJ databases">
        <authorList>
            <person name="Amaro Gonzalez C."/>
        </authorList>
    </citation>
    <scope>NUCLEOTIDE SEQUENCE</scope>
</reference>
<evidence type="ECO:0000313" key="1">
    <source>
        <dbReference type="EMBL" id="JAH89094.1"/>
    </source>
</evidence>
<organism evidence="1">
    <name type="scientific">Anguilla anguilla</name>
    <name type="common">European freshwater eel</name>
    <name type="synonym">Muraena anguilla</name>
    <dbReference type="NCBI Taxonomy" id="7936"/>
    <lineage>
        <taxon>Eukaryota</taxon>
        <taxon>Metazoa</taxon>
        <taxon>Chordata</taxon>
        <taxon>Craniata</taxon>
        <taxon>Vertebrata</taxon>
        <taxon>Euteleostomi</taxon>
        <taxon>Actinopterygii</taxon>
        <taxon>Neopterygii</taxon>
        <taxon>Teleostei</taxon>
        <taxon>Anguilliformes</taxon>
        <taxon>Anguillidae</taxon>
        <taxon>Anguilla</taxon>
    </lineage>
</organism>
<protein>
    <submittedName>
        <fullName evidence="1">Uncharacterized protein</fullName>
    </submittedName>
</protein>
<dbReference type="AlphaFoldDB" id="A0A0E9WFC0"/>
<sequence>MLEAGLFLFFNLKPSLTDESVLST</sequence>
<accession>A0A0E9WFC0</accession>
<reference evidence="1" key="2">
    <citation type="journal article" date="2015" name="Fish Shellfish Immunol.">
        <title>Early steps in the European eel (Anguilla anguilla)-Vibrio vulnificus interaction in the gills: Role of the RtxA13 toxin.</title>
        <authorList>
            <person name="Callol A."/>
            <person name="Pajuelo D."/>
            <person name="Ebbesson L."/>
            <person name="Teles M."/>
            <person name="MacKenzie S."/>
            <person name="Amaro C."/>
        </authorList>
    </citation>
    <scope>NUCLEOTIDE SEQUENCE</scope>
</reference>
<proteinExistence type="predicted"/>
<dbReference type="EMBL" id="GBXM01019483">
    <property type="protein sequence ID" value="JAH89094.1"/>
    <property type="molecule type" value="Transcribed_RNA"/>
</dbReference>
<name>A0A0E9WFC0_ANGAN</name>